<protein>
    <recommendedName>
        <fullName evidence="3">Glycosyl hydrolase family 43</fullName>
    </recommendedName>
</protein>
<name>A0A3E5B1M8_9BACE</name>
<reference evidence="1 2" key="1">
    <citation type="submission" date="2018-08" db="EMBL/GenBank/DDBJ databases">
        <title>A genome reference for cultivated species of the human gut microbiota.</title>
        <authorList>
            <person name="Zou Y."/>
            <person name="Xue W."/>
            <person name="Luo G."/>
        </authorList>
    </citation>
    <scope>NUCLEOTIDE SEQUENCE [LARGE SCALE GENOMIC DNA]</scope>
    <source>
        <strain evidence="1 2">OM05-15BH</strain>
    </source>
</reference>
<evidence type="ECO:0000313" key="2">
    <source>
        <dbReference type="Proteomes" id="UP000260983"/>
    </source>
</evidence>
<dbReference type="Gene3D" id="2.115.10.20">
    <property type="entry name" value="Glycosyl hydrolase domain, family 43"/>
    <property type="match status" value="1"/>
</dbReference>
<gene>
    <name evidence="1" type="ORF">DXB65_20620</name>
</gene>
<sequence>MNSYKTYICLALFALSGCKNKDGNKPQTLIPQIRYEFSGGAGHYNYAPSIIQDEYGIRYGFICENRDPFKIVDYVYLYKGIPTEKGYVWQPGTQIIEPSESGWDNCHICDPDVREFKTTYKGETYNWIMTYLGVDRWDCNHNQIGLAISKNIEGPYIKFDKNPLVAYQDTTKWGVGQSTTIVKDSATIQLFYHSTTENGPFCMREIKLNDLDNIVLGKEQAIPFLSANSYPAMSDKYIYMVSETRVSPIKEIPTWVGDVCRLAYKPRTEDLAGDKDGWIEIGHAGPEETGFPRNHNPGILTDTKGYMLSDDELVMYFTPAMTGENWLWSYDLYSATFNLKSYFK</sequence>
<dbReference type="EMBL" id="QSUL01000018">
    <property type="protein sequence ID" value="RGN31486.1"/>
    <property type="molecule type" value="Genomic_DNA"/>
</dbReference>
<organism evidence="1 2">
    <name type="scientific">Bacteroides oleiciplenus</name>
    <dbReference type="NCBI Taxonomy" id="626931"/>
    <lineage>
        <taxon>Bacteria</taxon>
        <taxon>Pseudomonadati</taxon>
        <taxon>Bacteroidota</taxon>
        <taxon>Bacteroidia</taxon>
        <taxon>Bacteroidales</taxon>
        <taxon>Bacteroidaceae</taxon>
        <taxon>Bacteroides</taxon>
    </lineage>
</organism>
<accession>A0A3E5B1M8</accession>
<evidence type="ECO:0008006" key="3">
    <source>
        <dbReference type="Google" id="ProtNLM"/>
    </source>
</evidence>
<dbReference type="InterPro" id="IPR023296">
    <property type="entry name" value="Glyco_hydro_beta-prop_sf"/>
</dbReference>
<evidence type="ECO:0000313" key="1">
    <source>
        <dbReference type="EMBL" id="RGN31486.1"/>
    </source>
</evidence>
<dbReference type="SUPFAM" id="SSF75005">
    <property type="entry name" value="Arabinanase/levansucrase/invertase"/>
    <property type="match status" value="1"/>
</dbReference>
<dbReference type="AlphaFoldDB" id="A0A3E5B1M8"/>
<proteinExistence type="predicted"/>
<comment type="caution">
    <text evidence="1">The sequence shown here is derived from an EMBL/GenBank/DDBJ whole genome shotgun (WGS) entry which is preliminary data.</text>
</comment>
<dbReference type="PROSITE" id="PS51257">
    <property type="entry name" value="PROKAR_LIPOPROTEIN"/>
    <property type="match status" value="1"/>
</dbReference>
<dbReference type="RefSeq" id="WP_009129910.1">
    <property type="nucleotide sequence ID" value="NZ_CABKRN010000002.1"/>
</dbReference>
<dbReference type="Proteomes" id="UP000260983">
    <property type="component" value="Unassembled WGS sequence"/>
</dbReference>